<keyword evidence="1" id="KW-0732">Signal</keyword>
<dbReference type="RefSeq" id="WP_012675171.1">
    <property type="nucleotide sequence ID" value="NC_012439.1"/>
</dbReference>
<dbReference type="Proteomes" id="UP000001366">
    <property type="component" value="Plasmid unnamed"/>
</dbReference>
<dbReference type="KEGG" id="pmx:PERMA_A0032"/>
<name>C0QUW1_PERMH</name>
<dbReference type="Pfam" id="PF06122">
    <property type="entry name" value="TraH"/>
    <property type="match status" value="1"/>
</dbReference>
<protein>
    <submittedName>
        <fullName evidence="2">Uncharacterized protein</fullName>
    </submittedName>
</protein>
<evidence type="ECO:0000313" key="2">
    <source>
        <dbReference type="EMBL" id="ACO04983.1"/>
    </source>
</evidence>
<evidence type="ECO:0000256" key="1">
    <source>
        <dbReference type="SAM" id="SignalP"/>
    </source>
</evidence>
<feature type="chain" id="PRO_5002902569" evidence="1">
    <location>
        <begin position="21"/>
        <end position="467"/>
    </location>
</feature>
<dbReference type="InterPro" id="IPR010927">
    <property type="entry name" value="T4SS_TraH"/>
</dbReference>
<dbReference type="HOGENOM" id="CLU_585068_0_0_0"/>
<feature type="signal peptide" evidence="1">
    <location>
        <begin position="1"/>
        <end position="20"/>
    </location>
</feature>
<dbReference type="AlphaFoldDB" id="C0QUW1"/>
<geneLocation type="plasmid" evidence="3">
    <name>pPERMA01</name>
</geneLocation>
<accession>C0QUW1</accession>
<dbReference type="OrthoDB" id="9797479at2"/>
<dbReference type="EMBL" id="CP001231">
    <property type="protein sequence ID" value="ACO04983.1"/>
    <property type="molecule type" value="Genomic_DNA"/>
</dbReference>
<keyword evidence="3" id="KW-1185">Reference proteome</keyword>
<gene>
    <name evidence="2" type="ordered locus">PERMA_A0032</name>
</gene>
<proteinExistence type="predicted"/>
<evidence type="ECO:0000313" key="3">
    <source>
        <dbReference type="Proteomes" id="UP000001366"/>
    </source>
</evidence>
<organism evidence="2 3">
    <name type="scientific">Persephonella marina (strain DSM 14350 / EX-H1)</name>
    <dbReference type="NCBI Taxonomy" id="123214"/>
    <lineage>
        <taxon>Bacteria</taxon>
        <taxon>Pseudomonadati</taxon>
        <taxon>Aquificota</taxon>
        <taxon>Aquificia</taxon>
        <taxon>Aquificales</taxon>
        <taxon>Hydrogenothermaceae</taxon>
        <taxon>Persephonella</taxon>
    </lineage>
</organism>
<keyword evidence="2" id="KW-0614">Plasmid</keyword>
<dbReference type="PaxDb" id="123214-PERMA_A0032"/>
<sequence>MKKLIASLAFASLLIAPTKADINATLDKIVGSSYYLPPGEIKSPTTNTYTLGSYSFRLRNDLLNRPVLSLRPPQATFSCSGADFDAGMLSMLNLNTFGDMLSQAGTSVAWGIMIGLVYSLPGIGDAFQKLNEWARMFQQLISNSCMIGTQIGKNLGSSIWESGRTNAQGKGVASGSVSSFEAAQKEFIDLIKTTGEIKKFFGTIPYGPLYEGGWTDTETADLVASLFGVLEWRAVDTAGNDCTDTSCLKNAKIKVVYYPPLTNNLQDIINGATMQIYHCNWGYDTNIGTFKCNGGVEVSNKDIPEGLRQKIVNRIDGIVDDIIDGTFMANPDDAQWIKSVPLPNFPEVINYLAILKKQGFTSQYNSALYGVSELISSMMLKVLIDNAYASLSSIGRYFTNKDMPKDLAGAQQNITKVKAQIDDYIQKNIQSNYITIQVASQTYRSIKSAVEKGFVDKFGQTAYLFMR</sequence>
<reference evidence="2 3" key="1">
    <citation type="journal article" date="2009" name="J. Bacteriol.">
        <title>Complete and draft genome sequences of six members of the Aquificales.</title>
        <authorList>
            <person name="Reysenbach A.L."/>
            <person name="Hamamura N."/>
            <person name="Podar M."/>
            <person name="Griffiths E."/>
            <person name="Ferreira S."/>
            <person name="Hochstein R."/>
            <person name="Heidelberg J."/>
            <person name="Johnson J."/>
            <person name="Mead D."/>
            <person name="Pohorille A."/>
            <person name="Sarmiento M."/>
            <person name="Schweighofer K."/>
            <person name="Seshadri R."/>
            <person name="Voytek M.A."/>
        </authorList>
    </citation>
    <scope>NUCLEOTIDE SEQUENCE [LARGE SCALE GENOMIC DNA]</scope>
    <source>
        <strain evidence="3">DSM 14350 / EX-H1</strain>
        <plasmid evidence="3">pPERMA01</plasmid>
    </source>
</reference>